<comment type="pathway">
    <text evidence="4">Lipid metabolism.</text>
</comment>
<dbReference type="GO" id="GO:0005886">
    <property type="term" value="C:plasma membrane"/>
    <property type="evidence" value="ECO:0007669"/>
    <property type="project" value="UniProtKB-SubCell"/>
</dbReference>
<evidence type="ECO:0000256" key="4">
    <source>
        <dbReference type="ARBA" id="ARBA00005189"/>
    </source>
</evidence>
<dbReference type="PANTHER" id="PTHR31650:SF34">
    <property type="entry name" value="O-ACYLTRANSFERASE WSD1-LIKE ISOFORM X1"/>
    <property type="match status" value="1"/>
</dbReference>
<protein>
    <submittedName>
        <fullName evidence="13">O-acyltransferase wsd1</fullName>
    </submittedName>
</protein>
<comment type="catalytic activity">
    <reaction evidence="9">
        <text>a long chain fatty alcohol + a fatty acyl-CoA = a long-chain alcohol wax ester + CoA</text>
        <dbReference type="Rhea" id="RHEA:38443"/>
        <dbReference type="ChEBI" id="CHEBI:17135"/>
        <dbReference type="ChEBI" id="CHEBI:57287"/>
        <dbReference type="ChEBI" id="CHEBI:77636"/>
        <dbReference type="ChEBI" id="CHEBI:235323"/>
        <dbReference type="EC" id="2.3.1.75"/>
    </reaction>
</comment>
<comment type="caution">
    <text evidence="13">The sequence shown here is derived from an EMBL/GenBank/DDBJ whole genome shotgun (WGS) entry which is preliminary data.</text>
</comment>
<comment type="similarity">
    <text evidence="8">In the N-terminal section; belongs to the long-chain O-acyltransferase family.</text>
</comment>
<dbReference type="InterPro" id="IPR004255">
    <property type="entry name" value="O-acyltransferase_WSD1_N"/>
</dbReference>
<dbReference type="Proteomes" id="UP000237347">
    <property type="component" value="Unassembled WGS sequence"/>
</dbReference>
<gene>
    <name evidence="13" type="primary">WSD1_5</name>
    <name evidence="13" type="ORF">CFP56_010004</name>
</gene>
<evidence type="ECO:0000313" key="14">
    <source>
        <dbReference type="Proteomes" id="UP000237347"/>
    </source>
</evidence>
<dbReference type="AlphaFoldDB" id="A0AAW0L2B6"/>
<feature type="domain" description="O-acyltransferase WSD1 C-terminal" evidence="12">
    <location>
        <begin position="309"/>
        <end position="453"/>
    </location>
</feature>
<dbReference type="Gramene" id="rna-CFP56_32679">
    <property type="protein sequence ID" value="cds-POE96680.1"/>
    <property type="gene ID" value="gene-CFP56_32679"/>
</dbReference>
<evidence type="ECO:0000256" key="3">
    <source>
        <dbReference type="ARBA" id="ARBA00004771"/>
    </source>
</evidence>
<evidence type="ECO:0000256" key="10">
    <source>
        <dbReference type="ARBA" id="ARBA00048109"/>
    </source>
</evidence>
<dbReference type="InterPro" id="IPR009721">
    <property type="entry name" value="O-acyltransferase_WSD1_C"/>
</dbReference>
<evidence type="ECO:0000259" key="11">
    <source>
        <dbReference type="Pfam" id="PF03007"/>
    </source>
</evidence>
<evidence type="ECO:0000259" key="12">
    <source>
        <dbReference type="Pfam" id="PF06974"/>
    </source>
</evidence>
<evidence type="ECO:0000313" key="13">
    <source>
        <dbReference type="EMBL" id="KAK7845078.1"/>
    </source>
</evidence>
<dbReference type="GO" id="GO:0047196">
    <property type="term" value="F:long-chain-alcohol O-fatty-acyltransferase activity"/>
    <property type="evidence" value="ECO:0007669"/>
    <property type="project" value="UniProtKB-EC"/>
</dbReference>
<dbReference type="GO" id="GO:0005789">
    <property type="term" value="C:endoplasmic reticulum membrane"/>
    <property type="evidence" value="ECO:0007669"/>
    <property type="project" value="UniProtKB-SubCell"/>
</dbReference>
<evidence type="ECO:0000256" key="9">
    <source>
        <dbReference type="ARBA" id="ARBA00047604"/>
    </source>
</evidence>
<evidence type="ECO:0000256" key="8">
    <source>
        <dbReference type="ARBA" id="ARBA00024360"/>
    </source>
</evidence>
<sequence length="463" mass="52121">MEFEEGLEPVSPTGQYFNSSVLSVSIVAAMEFEIPINNLPSIMSLLKDVFLPINPRFSSIMVTGKKGEKQWKRVEVKLEDHINVPIFPIGLSPDSYDKYYDDYISEIAMNQFPQNKPLWEIHIVKYPTSNAAGTIIFNLHHALGDGYSLMGALLSSLQRADNPSLPLTFPFSERSESKSDRLSRGVSQLFSLIFNTIYDFGWSVLKSNFIEDDRTPIRSGEKGVEFRPITISTMTFSLDHIKFIKDKLGVTINDVITGIIFFGTRLYMQEISQKSSKADSTAIVFLSTRTVRGYKSVEEMIKPKSDTPWGNQFGLLHVSIPKFTNLKSSNPLEFVLKVHKIIKQKRNSSSVYFTGRLLSIMKKLKGPKAASRYIQRASNYSSMSISNMIGPVEQMALDKHPVKGLYFMTVKVPQSLTITMVSYMGNLRVAVGSEKGFLDPHKFKSCVINAFEMTLQAAHEIPT</sequence>
<reference evidence="13 14" key="1">
    <citation type="journal article" date="2018" name="Sci. Data">
        <title>The draft genome sequence of cork oak.</title>
        <authorList>
            <person name="Ramos A.M."/>
            <person name="Usie A."/>
            <person name="Barbosa P."/>
            <person name="Barros P.M."/>
            <person name="Capote T."/>
            <person name="Chaves I."/>
            <person name="Simoes F."/>
            <person name="Abreu I."/>
            <person name="Carrasquinho I."/>
            <person name="Faro C."/>
            <person name="Guimaraes J.B."/>
            <person name="Mendonca D."/>
            <person name="Nobrega F."/>
            <person name="Rodrigues L."/>
            <person name="Saibo N.J.M."/>
            <person name="Varela M.C."/>
            <person name="Egas C."/>
            <person name="Matos J."/>
            <person name="Miguel C.M."/>
            <person name="Oliveira M.M."/>
            <person name="Ricardo C.P."/>
            <person name="Goncalves S."/>
        </authorList>
    </citation>
    <scope>NUCLEOTIDE SEQUENCE [LARGE SCALE GENOMIC DNA]</scope>
    <source>
        <strain evidence="14">cv. HL8</strain>
    </source>
</reference>
<dbReference type="PANTHER" id="PTHR31650">
    <property type="entry name" value="O-ACYLTRANSFERASE (WSD1-LIKE) FAMILY PROTEIN"/>
    <property type="match status" value="1"/>
</dbReference>
<evidence type="ECO:0000256" key="7">
    <source>
        <dbReference type="ARBA" id="ARBA00023315"/>
    </source>
</evidence>
<keyword evidence="6" id="KW-0256">Endoplasmic reticulum</keyword>
<feature type="domain" description="O-acyltransferase WSD1-like N-terminal" evidence="11">
    <location>
        <begin position="90"/>
        <end position="256"/>
    </location>
</feature>
<keyword evidence="7" id="KW-0012">Acyltransferase</keyword>
<dbReference type="EMBL" id="PKMF04000175">
    <property type="protein sequence ID" value="KAK7845078.1"/>
    <property type="molecule type" value="Genomic_DNA"/>
</dbReference>
<evidence type="ECO:0000256" key="2">
    <source>
        <dbReference type="ARBA" id="ARBA00004586"/>
    </source>
</evidence>
<dbReference type="Pfam" id="PF06974">
    <property type="entry name" value="WS_DGAT_C"/>
    <property type="match status" value="1"/>
</dbReference>
<name>A0AAW0L2B6_QUESU</name>
<keyword evidence="5" id="KW-0808">Transferase</keyword>
<dbReference type="GO" id="GO:0004144">
    <property type="term" value="F:diacylglycerol O-acyltransferase activity"/>
    <property type="evidence" value="ECO:0007669"/>
    <property type="project" value="UniProtKB-EC"/>
</dbReference>
<evidence type="ECO:0000256" key="6">
    <source>
        <dbReference type="ARBA" id="ARBA00022824"/>
    </source>
</evidence>
<proteinExistence type="inferred from homology"/>
<dbReference type="InterPro" id="IPR045034">
    <property type="entry name" value="O-acyltransferase_WSD1-like"/>
</dbReference>
<comment type="subcellular location">
    <subcellularLocation>
        <location evidence="1">Cell membrane</location>
        <topology evidence="1">Single-pass membrane protein</topology>
    </subcellularLocation>
    <subcellularLocation>
        <location evidence="2">Endoplasmic reticulum membrane</location>
    </subcellularLocation>
</comment>
<dbReference type="Pfam" id="PF03007">
    <property type="entry name" value="WS_DGAT_cat"/>
    <property type="match status" value="1"/>
</dbReference>
<keyword evidence="14" id="KW-1185">Reference proteome</keyword>
<comment type="catalytic activity">
    <reaction evidence="10">
        <text>an acyl-CoA + a 1,2-diacyl-sn-glycerol = a triacyl-sn-glycerol + CoA</text>
        <dbReference type="Rhea" id="RHEA:10868"/>
        <dbReference type="ChEBI" id="CHEBI:17815"/>
        <dbReference type="ChEBI" id="CHEBI:57287"/>
        <dbReference type="ChEBI" id="CHEBI:58342"/>
        <dbReference type="ChEBI" id="CHEBI:64615"/>
        <dbReference type="EC" id="2.3.1.20"/>
    </reaction>
</comment>
<evidence type="ECO:0000256" key="5">
    <source>
        <dbReference type="ARBA" id="ARBA00022679"/>
    </source>
</evidence>
<evidence type="ECO:0000256" key="1">
    <source>
        <dbReference type="ARBA" id="ARBA00004162"/>
    </source>
</evidence>
<accession>A0AAW0L2B6</accession>
<organism evidence="13 14">
    <name type="scientific">Quercus suber</name>
    <name type="common">Cork oak</name>
    <dbReference type="NCBI Taxonomy" id="58331"/>
    <lineage>
        <taxon>Eukaryota</taxon>
        <taxon>Viridiplantae</taxon>
        <taxon>Streptophyta</taxon>
        <taxon>Embryophyta</taxon>
        <taxon>Tracheophyta</taxon>
        <taxon>Spermatophyta</taxon>
        <taxon>Magnoliopsida</taxon>
        <taxon>eudicotyledons</taxon>
        <taxon>Gunneridae</taxon>
        <taxon>Pentapetalae</taxon>
        <taxon>rosids</taxon>
        <taxon>fabids</taxon>
        <taxon>Fagales</taxon>
        <taxon>Fagaceae</taxon>
        <taxon>Quercus</taxon>
    </lineage>
</organism>
<comment type="pathway">
    <text evidence="3">Glycerolipid metabolism; triacylglycerol biosynthesis.</text>
</comment>
<dbReference type="GO" id="GO:0019432">
    <property type="term" value="P:triglyceride biosynthetic process"/>
    <property type="evidence" value="ECO:0007669"/>
    <property type="project" value="TreeGrafter"/>
</dbReference>